<dbReference type="InterPro" id="IPR036047">
    <property type="entry name" value="F-box-like_dom_sf"/>
</dbReference>
<keyword evidence="4" id="KW-1185">Reference proteome</keyword>
<proteinExistence type="predicted"/>
<evidence type="ECO:0000256" key="1">
    <source>
        <dbReference type="SAM" id="MobiDB-lite"/>
    </source>
</evidence>
<feature type="domain" description="F-box" evidence="2">
    <location>
        <begin position="42"/>
        <end position="82"/>
    </location>
</feature>
<gene>
    <name evidence="3" type="ORF">QYE76_060553</name>
</gene>
<evidence type="ECO:0000259" key="2">
    <source>
        <dbReference type="SMART" id="SM00256"/>
    </source>
</evidence>
<accession>A0AAD8S0L8</accession>
<dbReference type="Pfam" id="PF00646">
    <property type="entry name" value="F-box"/>
    <property type="match status" value="1"/>
</dbReference>
<evidence type="ECO:0000313" key="3">
    <source>
        <dbReference type="EMBL" id="KAK1642748.1"/>
    </source>
</evidence>
<organism evidence="3 4">
    <name type="scientific">Lolium multiflorum</name>
    <name type="common">Italian ryegrass</name>
    <name type="synonym">Lolium perenne subsp. multiflorum</name>
    <dbReference type="NCBI Taxonomy" id="4521"/>
    <lineage>
        <taxon>Eukaryota</taxon>
        <taxon>Viridiplantae</taxon>
        <taxon>Streptophyta</taxon>
        <taxon>Embryophyta</taxon>
        <taxon>Tracheophyta</taxon>
        <taxon>Spermatophyta</taxon>
        <taxon>Magnoliopsida</taxon>
        <taxon>Liliopsida</taxon>
        <taxon>Poales</taxon>
        <taxon>Poaceae</taxon>
        <taxon>BOP clade</taxon>
        <taxon>Pooideae</taxon>
        <taxon>Poodae</taxon>
        <taxon>Poeae</taxon>
        <taxon>Poeae Chloroplast Group 2 (Poeae type)</taxon>
        <taxon>Loliodinae</taxon>
        <taxon>Loliinae</taxon>
        <taxon>Lolium</taxon>
    </lineage>
</organism>
<evidence type="ECO:0000313" key="4">
    <source>
        <dbReference type="Proteomes" id="UP001231189"/>
    </source>
</evidence>
<sequence>MATSKRRAADFVPPLSPQPPQKKTTIPISPIKPSPRLRHQYISHDLIHNILSRLPPRFVARCRSVCKDWLAAISDPDFFVAHLQAAKRRPSLLMVPTTSNERCAFPLFMGFYRYCVGVEAELMYFKNFSRIVCMRNPPVHCDGLILITANVERMMICNPAMREVVSLPRASNGKRNSFGGKLSLFYISSGAATVRSTLPRGRA</sequence>
<dbReference type="SUPFAM" id="SSF81383">
    <property type="entry name" value="F-box domain"/>
    <property type="match status" value="1"/>
</dbReference>
<reference evidence="3" key="1">
    <citation type="submission" date="2023-07" db="EMBL/GenBank/DDBJ databases">
        <title>A chromosome-level genome assembly of Lolium multiflorum.</title>
        <authorList>
            <person name="Chen Y."/>
            <person name="Copetti D."/>
            <person name="Kolliker R."/>
            <person name="Studer B."/>
        </authorList>
    </citation>
    <scope>NUCLEOTIDE SEQUENCE</scope>
    <source>
        <strain evidence="3">02402/16</strain>
        <tissue evidence="3">Leaf</tissue>
    </source>
</reference>
<dbReference type="InterPro" id="IPR050796">
    <property type="entry name" value="SCF_F-box_component"/>
</dbReference>
<dbReference type="PANTHER" id="PTHR31672:SF13">
    <property type="entry name" value="F-BOX PROTEIN CPR30-LIKE"/>
    <property type="match status" value="1"/>
</dbReference>
<feature type="compositionally biased region" description="Low complexity" evidence="1">
    <location>
        <begin position="21"/>
        <end position="30"/>
    </location>
</feature>
<dbReference type="InterPro" id="IPR001810">
    <property type="entry name" value="F-box_dom"/>
</dbReference>
<dbReference type="Gene3D" id="1.20.1280.50">
    <property type="match status" value="1"/>
</dbReference>
<dbReference type="Proteomes" id="UP001231189">
    <property type="component" value="Unassembled WGS sequence"/>
</dbReference>
<protein>
    <recommendedName>
        <fullName evidence="2">F-box domain-containing protein</fullName>
    </recommendedName>
</protein>
<dbReference type="PANTHER" id="PTHR31672">
    <property type="entry name" value="BNACNNG10540D PROTEIN"/>
    <property type="match status" value="1"/>
</dbReference>
<feature type="region of interest" description="Disordered" evidence="1">
    <location>
        <begin position="1"/>
        <end position="30"/>
    </location>
</feature>
<dbReference type="AlphaFoldDB" id="A0AAD8S0L8"/>
<dbReference type="SMART" id="SM00256">
    <property type="entry name" value="FBOX"/>
    <property type="match status" value="1"/>
</dbReference>
<name>A0AAD8S0L8_LOLMU</name>
<dbReference type="EMBL" id="JAUUTY010000004">
    <property type="protein sequence ID" value="KAK1642748.1"/>
    <property type="molecule type" value="Genomic_DNA"/>
</dbReference>
<comment type="caution">
    <text evidence="3">The sequence shown here is derived from an EMBL/GenBank/DDBJ whole genome shotgun (WGS) entry which is preliminary data.</text>
</comment>